<dbReference type="Gene3D" id="2.30.40.10">
    <property type="entry name" value="Urease, subunit C, domain 1"/>
    <property type="match status" value="1"/>
</dbReference>
<reference evidence="3" key="1">
    <citation type="submission" date="2023-03" db="EMBL/GenBank/DDBJ databases">
        <title>Massive genome expansion in bonnet fungi (Mycena s.s.) driven by repeated elements and novel gene families across ecological guilds.</title>
        <authorList>
            <consortium name="Lawrence Berkeley National Laboratory"/>
            <person name="Harder C.B."/>
            <person name="Miyauchi S."/>
            <person name="Viragh M."/>
            <person name="Kuo A."/>
            <person name="Thoen E."/>
            <person name="Andreopoulos B."/>
            <person name="Lu D."/>
            <person name="Skrede I."/>
            <person name="Drula E."/>
            <person name="Henrissat B."/>
            <person name="Morin E."/>
            <person name="Kohler A."/>
            <person name="Barry K."/>
            <person name="LaButti K."/>
            <person name="Morin E."/>
            <person name="Salamov A."/>
            <person name="Lipzen A."/>
            <person name="Mereny Z."/>
            <person name="Hegedus B."/>
            <person name="Baldrian P."/>
            <person name="Stursova M."/>
            <person name="Weitz H."/>
            <person name="Taylor A."/>
            <person name="Grigoriev I.V."/>
            <person name="Nagy L.G."/>
            <person name="Martin F."/>
            <person name="Kauserud H."/>
        </authorList>
    </citation>
    <scope>NUCLEOTIDE SEQUENCE</scope>
    <source>
        <strain evidence="3">CBHHK002</strain>
    </source>
</reference>
<dbReference type="Pfam" id="PF01979">
    <property type="entry name" value="Amidohydro_1"/>
    <property type="match status" value="1"/>
</dbReference>
<comment type="caution">
    <text evidence="3">The sequence shown here is derived from an EMBL/GenBank/DDBJ whole genome shotgun (WGS) entry which is preliminary data.</text>
</comment>
<dbReference type="PANTHER" id="PTHR43794:SF11">
    <property type="entry name" value="AMIDOHYDROLASE-RELATED DOMAIN-CONTAINING PROTEIN"/>
    <property type="match status" value="1"/>
</dbReference>
<dbReference type="SUPFAM" id="SSF51556">
    <property type="entry name" value="Metallo-dependent hydrolases"/>
    <property type="match status" value="1"/>
</dbReference>
<dbReference type="GO" id="GO:0016810">
    <property type="term" value="F:hydrolase activity, acting on carbon-nitrogen (but not peptide) bonds"/>
    <property type="evidence" value="ECO:0007669"/>
    <property type="project" value="InterPro"/>
</dbReference>
<sequence>MAATSSSILLSNGTVLIHDEEDHLTPVKADILIAGNKIVKIAPSVAPSSDTIHIDCTGKILSPGFVDTHHHMWQTQLKGRHADDLLLDYMVKGNFVYSMFSPEDVFWGELGGCMESIDAGTTMVVDHAHMNYSAEHSSSALSATVASGIRSYFCYSPVPQAPVASLAPYSFGTNTADWAAEQLADLAANQPFGNGRVRLGVAFDAYYLPKDIVVSLFEKARGLGVKLFTSHYVRGPLGAQSFVDILDSYGLLKDDILLSHASQAKPEDAVKLVAKHAHVSSTPDTELQMAVGTPVCFRPDLHKISSLGIDCHSNNSADLLSQMRLALQSARGTHNQRFIAEGKLPRTVNATAEQAFNLATIMGARAVGMEAEIGSLAVGKLADIVIFDALSPGMICATEHDPVAAIVLHASVRDIEAVIVDGRIQKHKGKLVPVEVENKIMEWPQVAAKLLDSRQRLQDKLEAADMDSAKKAVIELFRIDERIIVDNP</sequence>
<dbReference type="PANTHER" id="PTHR43794">
    <property type="entry name" value="AMINOHYDROLASE SSNA-RELATED"/>
    <property type="match status" value="1"/>
</dbReference>
<feature type="domain" description="Amidohydrolase-related" evidence="2">
    <location>
        <begin position="60"/>
        <end position="424"/>
    </location>
</feature>
<protein>
    <recommendedName>
        <fullName evidence="2">Amidohydrolase-related domain-containing protein</fullName>
    </recommendedName>
</protein>
<dbReference type="InterPro" id="IPR032466">
    <property type="entry name" value="Metal_Hydrolase"/>
</dbReference>
<dbReference type="InterPro" id="IPR011059">
    <property type="entry name" value="Metal-dep_hydrolase_composite"/>
</dbReference>
<proteinExistence type="predicted"/>
<evidence type="ECO:0000313" key="3">
    <source>
        <dbReference type="EMBL" id="KAJ7355824.1"/>
    </source>
</evidence>
<dbReference type="InterPro" id="IPR050287">
    <property type="entry name" value="MTA/SAH_deaminase"/>
</dbReference>
<keyword evidence="4" id="KW-1185">Reference proteome</keyword>
<dbReference type="AlphaFoldDB" id="A0AAD7ADY7"/>
<gene>
    <name evidence="3" type="ORF">DFH08DRAFT_689736</name>
</gene>
<evidence type="ECO:0000256" key="1">
    <source>
        <dbReference type="ARBA" id="ARBA00022801"/>
    </source>
</evidence>
<dbReference type="Proteomes" id="UP001218218">
    <property type="component" value="Unassembled WGS sequence"/>
</dbReference>
<dbReference type="EMBL" id="JARIHO010000009">
    <property type="protein sequence ID" value="KAJ7355824.1"/>
    <property type="molecule type" value="Genomic_DNA"/>
</dbReference>
<dbReference type="SUPFAM" id="SSF51338">
    <property type="entry name" value="Composite domain of metallo-dependent hydrolases"/>
    <property type="match status" value="1"/>
</dbReference>
<accession>A0AAD7ADY7</accession>
<name>A0AAD7ADY7_9AGAR</name>
<dbReference type="Gene3D" id="3.20.20.140">
    <property type="entry name" value="Metal-dependent hydrolases"/>
    <property type="match status" value="1"/>
</dbReference>
<evidence type="ECO:0000313" key="4">
    <source>
        <dbReference type="Proteomes" id="UP001218218"/>
    </source>
</evidence>
<keyword evidence="1" id="KW-0378">Hydrolase</keyword>
<organism evidence="3 4">
    <name type="scientific">Mycena albidolilacea</name>
    <dbReference type="NCBI Taxonomy" id="1033008"/>
    <lineage>
        <taxon>Eukaryota</taxon>
        <taxon>Fungi</taxon>
        <taxon>Dikarya</taxon>
        <taxon>Basidiomycota</taxon>
        <taxon>Agaricomycotina</taxon>
        <taxon>Agaricomycetes</taxon>
        <taxon>Agaricomycetidae</taxon>
        <taxon>Agaricales</taxon>
        <taxon>Marasmiineae</taxon>
        <taxon>Mycenaceae</taxon>
        <taxon>Mycena</taxon>
    </lineage>
</organism>
<dbReference type="InterPro" id="IPR006680">
    <property type="entry name" value="Amidohydro-rel"/>
</dbReference>
<evidence type="ECO:0000259" key="2">
    <source>
        <dbReference type="Pfam" id="PF01979"/>
    </source>
</evidence>